<sequence>MKDTLLALPQNYLAAPVPGSSSVSNIPQPKSGAPSALADAVNTVLGIAAWAGTVAGVAGIIITGIMMSMSMKRGESSEHFSRLGMVMGGCVLVATAGPIVEFLF</sequence>
<dbReference type="Proteomes" id="UP000516444">
    <property type="component" value="Chromosome"/>
</dbReference>
<evidence type="ECO:0000256" key="1">
    <source>
        <dbReference type="SAM" id="Phobius"/>
    </source>
</evidence>
<name>A0A7G1NQJ4_9ACTN</name>
<gene>
    <name evidence="2" type="ORF">GCM10017557_03820</name>
</gene>
<organism evidence="2 3">
    <name type="scientific">Streptomyces aurantiacus</name>
    <dbReference type="NCBI Taxonomy" id="47760"/>
    <lineage>
        <taxon>Bacteria</taxon>
        <taxon>Bacillati</taxon>
        <taxon>Actinomycetota</taxon>
        <taxon>Actinomycetes</taxon>
        <taxon>Kitasatosporales</taxon>
        <taxon>Streptomycetaceae</taxon>
        <taxon>Streptomyces</taxon>
        <taxon>Streptomyces aurantiacus group</taxon>
    </lineage>
</organism>
<dbReference type="KEGG" id="sgm:GCM10017557_03820"/>
<feature type="transmembrane region" description="Helical" evidence="1">
    <location>
        <begin position="80"/>
        <end position="100"/>
    </location>
</feature>
<proteinExistence type="predicted"/>
<reference evidence="2 3" key="1">
    <citation type="journal article" date="2014" name="Int. J. Syst. Evol. Microbiol.">
        <title>Complete genome sequence of Corynebacterium casei LMG S-19264T (=DSM 44701T), isolated from a smear-ripened cheese.</title>
        <authorList>
            <consortium name="US DOE Joint Genome Institute (JGI-PGF)"/>
            <person name="Walter F."/>
            <person name="Albersmeier A."/>
            <person name="Kalinowski J."/>
            <person name="Ruckert C."/>
        </authorList>
    </citation>
    <scope>NUCLEOTIDE SEQUENCE [LARGE SCALE GENOMIC DNA]</scope>
    <source>
        <strain evidence="2 3">JCM 4677</strain>
    </source>
</reference>
<evidence type="ECO:0000313" key="2">
    <source>
        <dbReference type="EMBL" id="BCL25523.1"/>
    </source>
</evidence>
<dbReference type="EMBL" id="AP023440">
    <property type="protein sequence ID" value="BCL25523.1"/>
    <property type="molecule type" value="Genomic_DNA"/>
</dbReference>
<dbReference type="RefSeq" id="WP_055508941.1">
    <property type="nucleotide sequence ID" value="NZ_AP023440.1"/>
</dbReference>
<dbReference type="AlphaFoldDB" id="A0A7G1NQJ4"/>
<keyword evidence="3" id="KW-1185">Reference proteome</keyword>
<keyword evidence="1" id="KW-0812">Transmembrane</keyword>
<accession>A0A7G1NQJ4</accession>
<keyword evidence="1" id="KW-0472">Membrane</keyword>
<evidence type="ECO:0000313" key="3">
    <source>
        <dbReference type="Proteomes" id="UP000516444"/>
    </source>
</evidence>
<keyword evidence="1" id="KW-1133">Transmembrane helix</keyword>
<protein>
    <submittedName>
        <fullName evidence="2">Uncharacterized protein</fullName>
    </submittedName>
</protein>
<feature type="transmembrane region" description="Helical" evidence="1">
    <location>
        <begin position="47"/>
        <end position="68"/>
    </location>
</feature>